<evidence type="ECO:0000256" key="1">
    <source>
        <dbReference type="ARBA" id="ARBA00006096"/>
    </source>
</evidence>
<accession>A0ABV6B5M3</accession>
<dbReference type="InterPro" id="IPR012338">
    <property type="entry name" value="Beta-lactam/transpept-like"/>
</dbReference>
<dbReference type="Pfam" id="PF02113">
    <property type="entry name" value="Peptidase_S13"/>
    <property type="match status" value="2"/>
</dbReference>
<protein>
    <submittedName>
        <fullName evidence="4">D-alanyl-D-alanine carboxypeptidase/D-alanyl-D-alanine-endopeptidase</fullName>
    </submittedName>
</protein>
<dbReference type="EMBL" id="JBHLYR010000079">
    <property type="protein sequence ID" value="MFB9995067.1"/>
    <property type="molecule type" value="Genomic_DNA"/>
</dbReference>
<name>A0ABV6B5M3_9DEIO</name>
<keyword evidence="4" id="KW-0645">Protease</keyword>
<sequence length="463" mass="48107">MRRLLTLCTLVLLSGNLAAVAPTTPIAVYLVREPGLSAGVREALRGVPDNVQVSVLVREVGGGPVLEALQPDQSLIPASTQKLVTAASVLVDRGGAGGWWSTELTVPAAEVGQKSVSALTLRGSADPTLSVAEGSNSLRALAKQAFARGLRRVGNVRLDDSRMGAGGWTDLTLGVPMTAVRLSEWETNPPTSAQAARARAGAALVAELRRAGIEVGSDVVGMAPAYTPYLAPARVDQDGKTLPPDPLIAVSRRAEQGLASVRSASPAQFLAATLRPSDNLKAEELLGTLAATPLGRGTLAGALLRERAALRRIGIDLTGITLADGSGLSRDNRLTARAQVQLLSVLYDLPYATANASPGLPAAVYRARRNVFVEALPQAGTGEDRFDHTGRGGTMALRLRESGLDVRAKTGTLPGVSALAGYVTAKSGKTLAFSILMNGPETTPILTLRSLQDQTVRAIAAAH</sequence>
<evidence type="ECO:0000256" key="2">
    <source>
        <dbReference type="ARBA" id="ARBA00022801"/>
    </source>
</evidence>
<evidence type="ECO:0000313" key="4">
    <source>
        <dbReference type="EMBL" id="MFB9995067.1"/>
    </source>
</evidence>
<evidence type="ECO:0000313" key="5">
    <source>
        <dbReference type="Proteomes" id="UP001589733"/>
    </source>
</evidence>
<evidence type="ECO:0000256" key="3">
    <source>
        <dbReference type="SAM" id="SignalP"/>
    </source>
</evidence>
<keyword evidence="2" id="KW-0378">Hydrolase</keyword>
<comment type="similarity">
    <text evidence="1">Belongs to the peptidase S13 family.</text>
</comment>
<comment type="caution">
    <text evidence="4">The sequence shown here is derived from an EMBL/GenBank/DDBJ whole genome shotgun (WGS) entry which is preliminary data.</text>
</comment>
<proteinExistence type="inferred from homology"/>
<dbReference type="Proteomes" id="UP001589733">
    <property type="component" value="Unassembled WGS sequence"/>
</dbReference>
<reference evidence="4 5" key="1">
    <citation type="submission" date="2024-09" db="EMBL/GenBank/DDBJ databases">
        <authorList>
            <person name="Sun Q."/>
            <person name="Mori K."/>
        </authorList>
    </citation>
    <scope>NUCLEOTIDE SEQUENCE [LARGE SCALE GENOMIC DNA]</scope>
    <source>
        <strain evidence="4 5">JCM 13503</strain>
    </source>
</reference>
<feature type="signal peptide" evidence="3">
    <location>
        <begin position="1"/>
        <end position="19"/>
    </location>
</feature>
<organism evidence="4 5">
    <name type="scientific">Deinococcus oregonensis</name>
    <dbReference type="NCBI Taxonomy" id="1805970"/>
    <lineage>
        <taxon>Bacteria</taxon>
        <taxon>Thermotogati</taxon>
        <taxon>Deinococcota</taxon>
        <taxon>Deinococci</taxon>
        <taxon>Deinococcales</taxon>
        <taxon>Deinococcaceae</taxon>
        <taxon>Deinococcus</taxon>
    </lineage>
</organism>
<dbReference type="SUPFAM" id="SSF56601">
    <property type="entry name" value="beta-lactamase/transpeptidase-like"/>
    <property type="match status" value="1"/>
</dbReference>
<dbReference type="RefSeq" id="WP_380016640.1">
    <property type="nucleotide sequence ID" value="NZ_JBHLYR010000079.1"/>
</dbReference>
<dbReference type="GO" id="GO:0004180">
    <property type="term" value="F:carboxypeptidase activity"/>
    <property type="evidence" value="ECO:0007669"/>
    <property type="project" value="UniProtKB-KW"/>
</dbReference>
<dbReference type="Gene3D" id="3.40.710.10">
    <property type="entry name" value="DD-peptidase/beta-lactamase superfamily"/>
    <property type="match status" value="2"/>
</dbReference>
<feature type="chain" id="PRO_5046712147" evidence="3">
    <location>
        <begin position="20"/>
        <end position="463"/>
    </location>
</feature>
<keyword evidence="4" id="KW-0121">Carboxypeptidase</keyword>
<dbReference type="PANTHER" id="PTHR30023:SF0">
    <property type="entry name" value="PENICILLIN-SENSITIVE CARBOXYPEPTIDASE A"/>
    <property type="match status" value="1"/>
</dbReference>
<dbReference type="PANTHER" id="PTHR30023">
    <property type="entry name" value="D-ALANYL-D-ALANINE CARBOXYPEPTIDASE"/>
    <property type="match status" value="1"/>
</dbReference>
<dbReference type="PRINTS" id="PR00922">
    <property type="entry name" value="DADACBPTASE3"/>
</dbReference>
<gene>
    <name evidence="4" type="ORF">ACFFLM_24255</name>
</gene>
<dbReference type="InterPro" id="IPR000667">
    <property type="entry name" value="Peptidase_S13"/>
</dbReference>
<keyword evidence="3" id="KW-0732">Signal</keyword>
<keyword evidence="5" id="KW-1185">Reference proteome</keyword>